<gene>
    <name evidence="1" type="ORF">CCAP1982_LOCUS10758</name>
</gene>
<dbReference type="AlphaFoldDB" id="A0A811USX8"/>
<organism evidence="1 2">
    <name type="scientific">Ceratitis capitata</name>
    <name type="common">Mediterranean fruit fly</name>
    <name type="synonym">Tephritis capitata</name>
    <dbReference type="NCBI Taxonomy" id="7213"/>
    <lineage>
        <taxon>Eukaryota</taxon>
        <taxon>Metazoa</taxon>
        <taxon>Ecdysozoa</taxon>
        <taxon>Arthropoda</taxon>
        <taxon>Hexapoda</taxon>
        <taxon>Insecta</taxon>
        <taxon>Pterygota</taxon>
        <taxon>Neoptera</taxon>
        <taxon>Endopterygota</taxon>
        <taxon>Diptera</taxon>
        <taxon>Brachycera</taxon>
        <taxon>Muscomorpha</taxon>
        <taxon>Tephritoidea</taxon>
        <taxon>Tephritidae</taxon>
        <taxon>Ceratitis</taxon>
        <taxon>Ceratitis</taxon>
    </lineage>
</organism>
<reference evidence="1" key="1">
    <citation type="submission" date="2020-11" db="EMBL/GenBank/DDBJ databases">
        <authorList>
            <person name="Whitehead M."/>
        </authorList>
    </citation>
    <scope>NUCLEOTIDE SEQUENCE</scope>
    <source>
        <strain evidence="1">EGII</strain>
    </source>
</reference>
<protein>
    <submittedName>
        <fullName evidence="1">(Mediterranean fruit fly) hypothetical protein</fullName>
    </submittedName>
</protein>
<accession>A0A811USX8</accession>
<dbReference type="EMBL" id="CAJHJT010000034">
    <property type="protein sequence ID" value="CAD7002262.1"/>
    <property type="molecule type" value="Genomic_DNA"/>
</dbReference>
<name>A0A811USX8_CERCA</name>
<evidence type="ECO:0000313" key="2">
    <source>
        <dbReference type="Proteomes" id="UP000606786"/>
    </source>
</evidence>
<sequence length="100" mass="11733">MRKFYRQSNRYLVAVLRYLKICRFCHLQAACVPYDDALYKAIKLLCTTTVNFRWSLVPSLLMRRVNNPLAQPSLTQCTTRLLGYECGNFQAQRALQVPHY</sequence>
<comment type="caution">
    <text evidence="1">The sequence shown here is derived from an EMBL/GenBank/DDBJ whole genome shotgun (WGS) entry which is preliminary data.</text>
</comment>
<proteinExistence type="predicted"/>
<dbReference type="Proteomes" id="UP000606786">
    <property type="component" value="Unassembled WGS sequence"/>
</dbReference>
<keyword evidence="2" id="KW-1185">Reference proteome</keyword>
<evidence type="ECO:0000313" key="1">
    <source>
        <dbReference type="EMBL" id="CAD7002262.1"/>
    </source>
</evidence>